<dbReference type="EMBL" id="CP051180">
    <property type="protein sequence ID" value="QIZ77010.1"/>
    <property type="molecule type" value="Genomic_DNA"/>
</dbReference>
<reference evidence="2 3" key="1">
    <citation type="submission" date="2020-04" db="EMBL/GenBank/DDBJ databases">
        <title>Ferrimonas sp. S7 isolated from sea water.</title>
        <authorList>
            <person name="Bae S.S."/>
            <person name="Baek K."/>
        </authorList>
    </citation>
    <scope>NUCLEOTIDE SEQUENCE [LARGE SCALE GENOMIC DNA]</scope>
    <source>
        <strain evidence="2 3">S7</strain>
    </source>
</reference>
<dbReference type="KEGG" id="fes:HER31_09025"/>
<keyword evidence="1" id="KW-0732">Signal</keyword>
<dbReference type="Proteomes" id="UP000501602">
    <property type="component" value="Chromosome"/>
</dbReference>
<protein>
    <submittedName>
        <fullName evidence="2">DUF3581 domain-containing protein</fullName>
    </submittedName>
</protein>
<dbReference type="AlphaFoldDB" id="A0A6H1UEI9"/>
<feature type="signal peptide" evidence="1">
    <location>
        <begin position="1"/>
        <end position="18"/>
    </location>
</feature>
<feature type="chain" id="PRO_5026214029" evidence="1">
    <location>
        <begin position="19"/>
        <end position="120"/>
    </location>
</feature>
<organism evidence="2 3">
    <name type="scientific">Ferrimonas lipolytica</name>
    <dbReference type="NCBI Taxonomy" id="2724191"/>
    <lineage>
        <taxon>Bacteria</taxon>
        <taxon>Pseudomonadati</taxon>
        <taxon>Pseudomonadota</taxon>
        <taxon>Gammaproteobacteria</taxon>
        <taxon>Alteromonadales</taxon>
        <taxon>Ferrimonadaceae</taxon>
        <taxon>Ferrimonas</taxon>
    </lineage>
</organism>
<evidence type="ECO:0000313" key="3">
    <source>
        <dbReference type="Proteomes" id="UP000501602"/>
    </source>
</evidence>
<gene>
    <name evidence="2" type="ORF">HER31_09025</name>
</gene>
<evidence type="ECO:0000313" key="2">
    <source>
        <dbReference type="EMBL" id="QIZ77010.1"/>
    </source>
</evidence>
<evidence type="ECO:0000256" key="1">
    <source>
        <dbReference type="SAM" id="SignalP"/>
    </source>
</evidence>
<keyword evidence="3" id="KW-1185">Reference proteome</keyword>
<dbReference type="RefSeq" id="WP_168660271.1">
    <property type="nucleotide sequence ID" value="NZ_CP051180.1"/>
</dbReference>
<sequence length="120" mass="12867">MIKFVAVTLLSVTSAVSAMGSIESAAVTLPDNISIVSTNDRAAIIADGKLRVGAGTQLLEVALNGTDEATYLMFDAELGQQYQLQDNGGKLSLSRSGQAVNAEQFTETEFEVTFFSHLWY</sequence>
<accession>A0A6H1UEI9</accession>
<proteinExistence type="predicted"/>
<name>A0A6H1UEI9_9GAMM</name>